<gene>
    <name evidence="2" type="ORF">GCM10009681_29400</name>
</gene>
<keyword evidence="3" id="KW-1185">Reference proteome</keyword>
<feature type="domain" description="DUF4440" evidence="1">
    <location>
        <begin position="13"/>
        <end position="117"/>
    </location>
</feature>
<reference evidence="2 3" key="1">
    <citation type="journal article" date="2019" name="Int. J. Syst. Evol. Microbiol.">
        <title>The Global Catalogue of Microorganisms (GCM) 10K type strain sequencing project: providing services to taxonomists for standard genome sequencing and annotation.</title>
        <authorList>
            <consortium name="The Broad Institute Genomics Platform"/>
            <consortium name="The Broad Institute Genome Sequencing Center for Infectious Disease"/>
            <person name="Wu L."/>
            <person name="Ma J."/>
        </authorList>
    </citation>
    <scope>NUCLEOTIDE SEQUENCE [LARGE SCALE GENOMIC DNA]</scope>
    <source>
        <strain evidence="2 3">JCM 13249</strain>
    </source>
</reference>
<organism evidence="2 3">
    <name type="scientific">Luedemannella helvata</name>
    <dbReference type="NCBI Taxonomy" id="349315"/>
    <lineage>
        <taxon>Bacteria</taxon>
        <taxon>Bacillati</taxon>
        <taxon>Actinomycetota</taxon>
        <taxon>Actinomycetes</taxon>
        <taxon>Micromonosporales</taxon>
        <taxon>Micromonosporaceae</taxon>
        <taxon>Luedemannella</taxon>
    </lineage>
</organism>
<proteinExistence type="predicted"/>
<evidence type="ECO:0000259" key="1">
    <source>
        <dbReference type="Pfam" id="PF14534"/>
    </source>
</evidence>
<dbReference type="Pfam" id="PF14534">
    <property type="entry name" value="DUF4440"/>
    <property type="match status" value="1"/>
</dbReference>
<evidence type="ECO:0000313" key="2">
    <source>
        <dbReference type="EMBL" id="GAA1756355.1"/>
    </source>
</evidence>
<dbReference type="EMBL" id="BAAALS010000013">
    <property type="protein sequence ID" value="GAA1756355.1"/>
    <property type="molecule type" value="Genomic_DNA"/>
</dbReference>
<name>A0ABN2KHL6_9ACTN</name>
<dbReference type="Proteomes" id="UP001500655">
    <property type="component" value="Unassembled WGS sequence"/>
</dbReference>
<dbReference type="SUPFAM" id="SSF54427">
    <property type="entry name" value="NTF2-like"/>
    <property type="match status" value="1"/>
</dbReference>
<protein>
    <recommendedName>
        <fullName evidence="1">DUF4440 domain-containing protein</fullName>
    </recommendedName>
</protein>
<dbReference type="Gene3D" id="3.10.450.50">
    <property type="match status" value="1"/>
</dbReference>
<dbReference type="InterPro" id="IPR027843">
    <property type="entry name" value="DUF4440"/>
</dbReference>
<comment type="caution">
    <text evidence="2">The sequence shown here is derived from an EMBL/GenBank/DDBJ whole genome shotgun (WGS) entry which is preliminary data.</text>
</comment>
<sequence>MVDDPRVVALRVAERRLQAAQLASNVKLLDELIDDRLIFTGPDGALYRKSDDLYAHGSGHQVMSRVDEEQITALVVGDTGVTWFLGTVAGTIAGEPFEERVRYTRTWAYDSRTGWRLIAAHVSAAGA</sequence>
<dbReference type="InterPro" id="IPR032710">
    <property type="entry name" value="NTF2-like_dom_sf"/>
</dbReference>
<evidence type="ECO:0000313" key="3">
    <source>
        <dbReference type="Proteomes" id="UP001500655"/>
    </source>
</evidence>
<accession>A0ABN2KHL6</accession>
<dbReference type="RefSeq" id="WP_344081722.1">
    <property type="nucleotide sequence ID" value="NZ_BAAALS010000013.1"/>
</dbReference>